<proteinExistence type="inferred from homology"/>
<keyword evidence="3" id="KW-0964">Secreted</keyword>
<dbReference type="Proteomes" id="UP001190465">
    <property type="component" value="Chromosome"/>
</dbReference>
<gene>
    <name evidence="8" type="ORF">MU0053_004911</name>
</gene>
<comment type="similarity">
    <text evidence="2 6">Belongs to the short-chain dehydrogenases/reductases (SDR) family.</text>
</comment>
<sequence>MSGLLSGKTALVTGSSRGIGRAVAQRLAAEGATVAVTARSYEASMSVRAGQATALPGTIAETIELIEAAGGTAFGLAADLEDAEQRAGLIDRVVARTGRLDILVNNAGYADYSVIENMAIETFERTVEHYVRTPFILTQQAIPHMQSQGAGWIVNIGSVTGLAPARPYREYNKSSGDVVYASMKAALHRFTQGVAAELLDSNIAVNVVGPSSAIRTPGAASLIPDTFPTEPVEYLAETVLAMCHRPAAERTGLVAFSLHYPWSQQLPVHSLDGAALLPPLEPPVAANPNILPAGL</sequence>
<evidence type="ECO:0000256" key="4">
    <source>
        <dbReference type="ARBA" id="ARBA00040781"/>
    </source>
</evidence>
<dbReference type="RefSeq" id="WP_308480172.1">
    <property type="nucleotide sequence ID" value="NZ_OY726397.1"/>
</dbReference>
<evidence type="ECO:0000256" key="5">
    <source>
        <dbReference type="ARBA" id="ARBA00047400"/>
    </source>
</evidence>
<dbReference type="InterPro" id="IPR002347">
    <property type="entry name" value="SDR_fam"/>
</dbReference>
<accession>A0ABN9NW44</accession>
<name>A0ABN9NW44_9MYCO</name>
<comment type="catalytic activity">
    <reaction evidence="5">
        <text>a (3R)-hydroxyacyl-[ACP] + NADP(+) = a 3-oxoacyl-[ACP] + NADPH + H(+)</text>
        <dbReference type="Rhea" id="RHEA:17397"/>
        <dbReference type="Rhea" id="RHEA-COMP:9916"/>
        <dbReference type="Rhea" id="RHEA-COMP:9945"/>
        <dbReference type="ChEBI" id="CHEBI:15378"/>
        <dbReference type="ChEBI" id="CHEBI:57783"/>
        <dbReference type="ChEBI" id="CHEBI:58349"/>
        <dbReference type="ChEBI" id="CHEBI:78776"/>
        <dbReference type="ChEBI" id="CHEBI:78827"/>
        <dbReference type="EC" id="1.1.1.100"/>
    </reaction>
    <physiologicalReaction direction="right-to-left" evidence="5">
        <dbReference type="Rhea" id="RHEA:17399"/>
    </physiologicalReaction>
</comment>
<organism evidence="8 9">
    <name type="scientific">[Mycobacterium] burgundiense</name>
    <dbReference type="NCBI Taxonomy" id="3064286"/>
    <lineage>
        <taxon>Bacteria</taxon>
        <taxon>Bacillati</taxon>
        <taxon>Actinomycetota</taxon>
        <taxon>Actinomycetes</taxon>
        <taxon>Mycobacteriales</taxon>
        <taxon>Mycobacteriaceae</taxon>
        <taxon>Mycolicibacterium</taxon>
    </lineage>
</organism>
<dbReference type="InterPro" id="IPR036291">
    <property type="entry name" value="NAD(P)-bd_dom_sf"/>
</dbReference>
<evidence type="ECO:0000313" key="9">
    <source>
        <dbReference type="Proteomes" id="UP001190465"/>
    </source>
</evidence>
<dbReference type="PRINTS" id="PR00081">
    <property type="entry name" value="GDHRDH"/>
</dbReference>
<keyword evidence="9" id="KW-1185">Reference proteome</keyword>
<dbReference type="EMBL" id="OY726397">
    <property type="protein sequence ID" value="CAJ1510994.1"/>
    <property type="molecule type" value="Genomic_DNA"/>
</dbReference>
<evidence type="ECO:0000256" key="3">
    <source>
        <dbReference type="ARBA" id="ARBA00022512"/>
    </source>
</evidence>
<protein>
    <recommendedName>
        <fullName evidence="4">3-oxoacyl-[acyl-carrier-protein] reductase MabA</fullName>
    </recommendedName>
</protein>
<evidence type="ECO:0000256" key="6">
    <source>
        <dbReference type="RuleBase" id="RU000363"/>
    </source>
</evidence>
<dbReference type="InterPro" id="IPR057326">
    <property type="entry name" value="KR_dom"/>
</dbReference>
<dbReference type="Gene3D" id="3.40.50.720">
    <property type="entry name" value="NAD(P)-binding Rossmann-like Domain"/>
    <property type="match status" value="1"/>
</dbReference>
<dbReference type="PANTHER" id="PTHR42879">
    <property type="entry name" value="3-OXOACYL-(ACYL-CARRIER-PROTEIN) REDUCTASE"/>
    <property type="match status" value="1"/>
</dbReference>
<dbReference type="SMART" id="SM00822">
    <property type="entry name" value="PKS_KR"/>
    <property type="match status" value="1"/>
</dbReference>
<evidence type="ECO:0000256" key="2">
    <source>
        <dbReference type="ARBA" id="ARBA00006484"/>
    </source>
</evidence>
<dbReference type="InterPro" id="IPR050259">
    <property type="entry name" value="SDR"/>
</dbReference>
<evidence type="ECO:0000256" key="1">
    <source>
        <dbReference type="ARBA" id="ARBA00004191"/>
    </source>
</evidence>
<feature type="domain" description="Ketoreductase" evidence="7">
    <location>
        <begin position="8"/>
        <end position="217"/>
    </location>
</feature>
<dbReference type="PANTHER" id="PTHR42879:SF2">
    <property type="entry name" value="3-OXOACYL-[ACYL-CARRIER-PROTEIN] REDUCTASE FABG"/>
    <property type="match status" value="1"/>
</dbReference>
<dbReference type="PRINTS" id="PR00080">
    <property type="entry name" value="SDRFAMILY"/>
</dbReference>
<dbReference type="Pfam" id="PF00106">
    <property type="entry name" value="adh_short"/>
    <property type="match status" value="1"/>
</dbReference>
<dbReference type="SUPFAM" id="SSF51735">
    <property type="entry name" value="NAD(P)-binding Rossmann-fold domains"/>
    <property type="match status" value="1"/>
</dbReference>
<keyword evidence="3" id="KW-0134">Cell wall</keyword>
<evidence type="ECO:0000259" key="7">
    <source>
        <dbReference type="SMART" id="SM00822"/>
    </source>
</evidence>
<reference evidence="8 9" key="1">
    <citation type="submission" date="2023-08" db="EMBL/GenBank/DDBJ databases">
        <authorList>
            <person name="Folkvardsen B D."/>
            <person name="Norman A."/>
        </authorList>
    </citation>
    <scope>NUCLEOTIDE SEQUENCE [LARGE SCALE GENOMIC DNA]</scope>
    <source>
        <strain evidence="8 9">Mu0053</strain>
    </source>
</reference>
<evidence type="ECO:0000313" key="8">
    <source>
        <dbReference type="EMBL" id="CAJ1510994.1"/>
    </source>
</evidence>
<comment type="subcellular location">
    <subcellularLocation>
        <location evidence="1">Secreted</location>
        <location evidence="1">Cell wall</location>
    </subcellularLocation>
</comment>